<dbReference type="Proteomes" id="UP001054252">
    <property type="component" value="Unassembled WGS sequence"/>
</dbReference>
<dbReference type="EMBL" id="BPVZ01000022">
    <property type="protein sequence ID" value="GKV04604.1"/>
    <property type="molecule type" value="Genomic_DNA"/>
</dbReference>
<evidence type="ECO:0000313" key="4">
    <source>
        <dbReference type="Proteomes" id="UP001054252"/>
    </source>
</evidence>
<dbReference type="PANTHER" id="PTHR10795">
    <property type="entry name" value="PROPROTEIN CONVERTASE SUBTILISIN/KEXIN"/>
    <property type="match status" value="1"/>
</dbReference>
<dbReference type="Gene3D" id="3.40.50.200">
    <property type="entry name" value="Peptidase S8/S53 domain"/>
    <property type="match status" value="1"/>
</dbReference>
<comment type="similarity">
    <text evidence="1">Belongs to the peptidase S8 family.</text>
</comment>
<evidence type="ECO:0000256" key="2">
    <source>
        <dbReference type="ARBA" id="ARBA00022729"/>
    </source>
</evidence>
<proteinExistence type="inferred from homology"/>
<organism evidence="3 4">
    <name type="scientific">Rubroshorea leprosula</name>
    <dbReference type="NCBI Taxonomy" id="152421"/>
    <lineage>
        <taxon>Eukaryota</taxon>
        <taxon>Viridiplantae</taxon>
        <taxon>Streptophyta</taxon>
        <taxon>Embryophyta</taxon>
        <taxon>Tracheophyta</taxon>
        <taxon>Spermatophyta</taxon>
        <taxon>Magnoliopsida</taxon>
        <taxon>eudicotyledons</taxon>
        <taxon>Gunneridae</taxon>
        <taxon>Pentapetalae</taxon>
        <taxon>rosids</taxon>
        <taxon>malvids</taxon>
        <taxon>Malvales</taxon>
        <taxon>Dipterocarpaceae</taxon>
        <taxon>Rubroshorea</taxon>
    </lineage>
</organism>
<keyword evidence="4" id="KW-1185">Reference proteome</keyword>
<dbReference type="InterPro" id="IPR045051">
    <property type="entry name" value="SBT"/>
</dbReference>
<evidence type="ECO:0000313" key="3">
    <source>
        <dbReference type="EMBL" id="GKV04604.1"/>
    </source>
</evidence>
<keyword evidence="2" id="KW-0732">Signal</keyword>
<dbReference type="InterPro" id="IPR036852">
    <property type="entry name" value="Peptidase_S8/S53_dom_sf"/>
</dbReference>
<dbReference type="SUPFAM" id="SSF52743">
    <property type="entry name" value="Subtilisin-like"/>
    <property type="match status" value="1"/>
</dbReference>
<evidence type="ECO:0000256" key="1">
    <source>
        <dbReference type="ARBA" id="ARBA00011073"/>
    </source>
</evidence>
<reference evidence="3 4" key="1">
    <citation type="journal article" date="2021" name="Commun. Biol.">
        <title>The genome of Shorea leprosula (Dipterocarpaceae) highlights the ecological relevance of drought in aseasonal tropical rainforests.</title>
        <authorList>
            <person name="Ng K.K.S."/>
            <person name="Kobayashi M.J."/>
            <person name="Fawcett J.A."/>
            <person name="Hatakeyama M."/>
            <person name="Paape T."/>
            <person name="Ng C.H."/>
            <person name="Ang C.C."/>
            <person name="Tnah L.H."/>
            <person name="Lee C.T."/>
            <person name="Nishiyama T."/>
            <person name="Sese J."/>
            <person name="O'Brien M.J."/>
            <person name="Copetti D."/>
            <person name="Mohd Noor M.I."/>
            <person name="Ong R.C."/>
            <person name="Putra M."/>
            <person name="Sireger I.Z."/>
            <person name="Indrioko S."/>
            <person name="Kosugi Y."/>
            <person name="Izuno A."/>
            <person name="Isagi Y."/>
            <person name="Lee S.L."/>
            <person name="Shimizu K.K."/>
        </authorList>
    </citation>
    <scope>NUCLEOTIDE SEQUENCE [LARGE SCALE GENOMIC DNA]</scope>
    <source>
        <strain evidence="3">214</strain>
    </source>
</reference>
<dbReference type="GO" id="GO:0004252">
    <property type="term" value="F:serine-type endopeptidase activity"/>
    <property type="evidence" value="ECO:0007669"/>
    <property type="project" value="InterPro"/>
</dbReference>
<protein>
    <submittedName>
        <fullName evidence="3">Uncharacterized protein</fullName>
    </submittedName>
</protein>
<dbReference type="AlphaFoldDB" id="A0AAV5IXP3"/>
<comment type="caution">
    <text evidence="3">The sequence shown here is derived from an EMBL/GenBank/DDBJ whole genome shotgun (WGS) entry which is preliminary data.</text>
</comment>
<gene>
    <name evidence="3" type="ORF">SLEP1_g16747</name>
</gene>
<dbReference type="GO" id="GO:0006508">
    <property type="term" value="P:proteolysis"/>
    <property type="evidence" value="ECO:0007669"/>
    <property type="project" value="InterPro"/>
</dbReference>
<sequence>MQGFSARFTPSPVAEIRESQAHLASQEESIGKLVTTYSTTFLGLNHDSGLWPSASYGEGVIIGLIDSRVWPESLSFSDNGMPPVPRQ</sequence>
<accession>A0AAV5IXP3</accession>
<name>A0AAV5IXP3_9ROSI</name>